<dbReference type="GO" id="GO:0006357">
    <property type="term" value="P:regulation of transcription by RNA polymerase II"/>
    <property type="evidence" value="ECO:0007669"/>
    <property type="project" value="InterPro"/>
</dbReference>
<dbReference type="Proteomes" id="UP000816034">
    <property type="component" value="Unassembled WGS sequence"/>
</dbReference>
<dbReference type="InterPro" id="IPR043198">
    <property type="entry name" value="Cyclin/Ssn8"/>
</dbReference>
<dbReference type="Gene3D" id="1.10.472.10">
    <property type="entry name" value="Cyclin-like"/>
    <property type="match status" value="2"/>
</dbReference>
<keyword evidence="4" id="KW-1185">Reference proteome</keyword>
<dbReference type="RefSeq" id="XP_044554034.1">
    <property type="nucleotide sequence ID" value="XM_044688153.1"/>
</dbReference>
<dbReference type="GeneID" id="68104846"/>
<comment type="similarity">
    <text evidence="1">Belongs to the cyclin family.</text>
</comment>
<protein>
    <recommendedName>
        <fullName evidence="2">Cyclin-like domain-containing protein</fullName>
    </recommendedName>
</protein>
<feature type="domain" description="Cyclin-like" evidence="2">
    <location>
        <begin position="60"/>
        <end position="160"/>
    </location>
</feature>
<dbReference type="InterPro" id="IPR006671">
    <property type="entry name" value="Cyclin_N"/>
</dbReference>
<evidence type="ECO:0000313" key="3">
    <source>
        <dbReference type="EMBL" id="KAG2392140.1"/>
    </source>
</evidence>
<dbReference type="SUPFAM" id="SSF47954">
    <property type="entry name" value="Cyclin-like"/>
    <property type="match status" value="2"/>
</dbReference>
<feature type="domain" description="Cyclin-like" evidence="2">
    <location>
        <begin position="173"/>
        <end position="261"/>
    </location>
</feature>
<comment type="caution">
    <text evidence="3">The sequence shown here is derived from an EMBL/GenBank/DDBJ whole genome shotgun (WGS) entry which is preliminary data.</text>
</comment>
<dbReference type="InterPro" id="IPR013763">
    <property type="entry name" value="Cyclin-like_dom"/>
</dbReference>
<keyword evidence="1" id="KW-0195">Cyclin</keyword>
<dbReference type="InterPro" id="IPR036915">
    <property type="entry name" value="Cyclin-like_sf"/>
</dbReference>
<dbReference type="GO" id="GO:0016538">
    <property type="term" value="F:cyclin-dependent protein serine/threonine kinase regulator activity"/>
    <property type="evidence" value="ECO:0007669"/>
    <property type="project" value="InterPro"/>
</dbReference>
<dbReference type="PANTHER" id="PTHR10026">
    <property type="entry name" value="CYCLIN"/>
    <property type="match status" value="1"/>
</dbReference>
<dbReference type="Pfam" id="PF00134">
    <property type="entry name" value="Cyclin_N"/>
    <property type="match status" value="1"/>
</dbReference>
<gene>
    <name evidence="3" type="ORF">C9374_012392</name>
</gene>
<evidence type="ECO:0000256" key="1">
    <source>
        <dbReference type="RuleBase" id="RU000383"/>
    </source>
</evidence>
<reference evidence="3 4" key="1">
    <citation type="journal article" date="2018" name="BMC Genomics">
        <title>The genome of Naegleria lovaniensis, the basis for a comparative approach to unravel pathogenicity factors of the human pathogenic amoeba N. fowleri.</title>
        <authorList>
            <person name="Liechti N."/>
            <person name="Schurch N."/>
            <person name="Bruggmann R."/>
            <person name="Wittwer M."/>
        </authorList>
    </citation>
    <scope>NUCLEOTIDE SEQUENCE [LARGE SCALE GENOMIC DNA]</scope>
    <source>
        <strain evidence="3 4">ATCC 30569</strain>
    </source>
</reference>
<dbReference type="PIRSF" id="PIRSF028758">
    <property type="entry name" value="Cyclin, C/H/G types"/>
    <property type="match status" value="1"/>
</dbReference>
<evidence type="ECO:0000313" key="4">
    <source>
        <dbReference type="Proteomes" id="UP000816034"/>
    </source>
</evidence>
<dbReference type="EMBL" id="PYSW02000005">
    <property type="protein sequence ID" value="KAG2392140.1"/>
    <property type="molecule type" value="Genomic_DNA"/>
</dbReference>
<dbReference type="CDD" id="cd20514">
    <property type="entry name" value="CYCLIN_CCNC_rpt2"/>
    <property type="match status" value="1"/>
</dbReference>
<sequence>MCDNYWVSSQYKWQQNQYYKKQSSTSQPSQSSAQQQLDALDDSQFNVFEKQLVLTHCMRVYLRDVGKKVNAHQRVIATAMIYCKRFYCQNSISDCDPALLSAAALLLASKIEECPLNAKNIHQIAMGKDAPSQNYDTKETSSQFPYQLSQIIECELYLMEQLSFNLTVFHPYNSLIMYVKDSELEKAHYQMAWNIVNDSYFSEVVLKYAPFLISLTSIYMTCILNDNKEKARKWFDQLYVDMKVIGDITDEILTMYSLVKKMQDPQSDVQKTLNQALTRLQQMRQHCYWGTP</sequence>
<dbReference type="AlphaFoldDB" id="A0AA88KVV6"/>
<name>A0AA88KVV6_NAELO</name>
<dbReference type="SMART" id="SM00385">
    <property type="entry name" value="CYCLIN"/>
    <property type="match status" value="2"/>
</dbReference>
<evidence type="ECO:0000259" key="2">
    <source>
        <dbReference type="SMART" id="SM00385"/>
    </source>
</evidence>
<proteinExistence type="inferred from homology"/>
<accession>A0AA88KVV6</accession>
<organism evidence="3 4">
    <name type="scientific">Naegleria lovaniensis</name>
    <name type="common">Amoeba</name>
    <dbReference type="NCBI Taxonomy" id="51637"/>
    <lineage>
        <taxon>Eukaryota</taxon>
        <taxon>Discoba</taxon>
        <taxon>Heterolobosea</taxon>
        <taxon>Tetramitia</taxon>
        <taxon>Eutetramitia</taxon>
        <taxon>Vahlkampfiidae</taxon>
        <taxon>Naegleria</taxon>
    </lineage>
</organism>